<sequence length="675" mass="76497">MNGRKVSLEALQSAALGNENKNTKQWLEQTGLINQSRLVEKLSVDSGWEKAVETVLGDTLQAVLVDDFSLAQDLNDLQEGQLVFYKNGHPQASDGESLEAKVRAPVDLTGLLSNITAVETLEQAVALQNSLSNTQSVVTKDGLWLGKDWIKVARLSDSQAGLVEREAELKELVVNLEQKEMLLEELEENEQELRDRIRDLENSWEQKQRELKEVNKRYSELRARVGSQQAKLEQTQQRIEKLRKEKAEAVRQMQDDEKAMSTSRALIQELVEHLAKDTDEKEELSLKREEIKNQLEQARNRSRDAKDVAHKLALRVESLRTEVNSAQNNFQRMDQQLTQLQHRKVELESQLSNLSEPGDDQKIELEEALEKRLLVEEELKVAREKVTEADNNLRSFDKKRMEAEQAAQAIRSRLERARMEWQECKTRQNTQAESLAEDDLSIDSIAENMPEEANEHEWQERIENIGGKIQRLGAINLAAIDEHKQQEERKVYLDSQHDDLAEALETLEAAIRKIDKETRTRFKETFDRINSGLKELFPKVFGGGHAYLELTGEDLLDTGVAVMARPPGKRNSTIHLLSGGEKALTAIALVFSIFQLNPAPFCMLDEVDAPLDDANVSRFCNLVKSMSEKVQFIYISHNKVAMEMAHQLAGVTMQEPGVSRLVAVDIDEAAAMAAL</sequence>
<dbReference type="CDD" id="cd03278">
    <property type="entry name" value="ABC_SMC_barmotin"/>
    <property type="match status" value="1"/>
</dbReference>
<dbReference type="KEGG" id="plei:Q9312_02385"/>
<dbReference type="Gene3D" id="3.40.50.300">
    <property type="entry name" value="P-loop containing nucleotide triphosphate hydrolases"/>
    <property type="match status" value="1"/>
</dbReference>
<dbReference type="SUPFAM" id="SSF75553">
    <property type="entry name" value="Smc hinge domain"/>
    <property type="match status" value="1"/>
</dbReference>
<dbReference type="InterPro" id="IPR010935">
    <property type="entry name" value="SMC_hinge"/>
</dbReference>
<reference evidence="5 6" key="1">
    <citation type="submission" date="2023-08" db="EMBL/GenBank/DDBJ databases">
        <title>Pleionea litopenaei sp. nov., isolated from stomach of juvenile Litopenaeus vannamei.</title>
        <authorList>
            <person name="Rho A.M."/>
            <person name="Hwang C.Y."/>
        </authorList>
    </citation>
    <scope>NUCLEOTIDE SEQUENCE [LARGE SCALE GENOMIC DNA]</scope>
    <source>
        <strain evidence="5 6">HL-JVS1</strain>
    </source>
</reference>
<feature type="domain" description="SMC hinge" evidence="4">
    <location>
        <begin position="37"/>
        <end position="127"/>
    </location>
</feature>
<dbReference type="Proteomes" id="UP001239782">
    <property type="component" value="Chromosome"/>
</dbReference>
<feature type="coiled-coil region" evidence="2">
    <location>
        <begin position="162"/>
        <end position="420"/>
    </location>
</feature>
<evidence type="ECO:0000313" key="5">
    <source>
        <dbReference type="EMBL" id="WMS87783.1"/>
    </source>
</evidence>
<name>A0AA51RU97_9GAMM</name>
<dbReference type="SUPFAM" id="SSF52540">
    <property type="entry name" value="P-loop containing nucleoside triphosphate hydrolases"/>
    <property type="match status" value="1"/>
</dbReference>
<evidence type="ECO:0000256" key="1">
    <source>
        <dbReference type="ARBA" id="ARBA00023054"/>
    </source>
</evidence>
<dbReference type="Pfam" id="PF02463">
    <property type="entry name" value="SMC_N"/>
    <property type="match status" value="1"/>
</dbReference>
<keyword evidence="1 2" id="KW-0175">Coiled coil</keyword>
<dbReference type="RefSeq" id="WP_309202937.1">
    <property type="nucleotide sequence ID" value="NZ_CP133548.1"/>
</dbReference>
<dbReference type="Pfam" id="PF06470">
    <property type="entry name" value="SMC_hinge"/>
    <property type="match status" value="1"/>
</dbReference>
<evidence type="ECO:0000256" key="2">
    <source>
        <dbReference type="SAM" id="Coils"/>
    </source>
</evidence>
<protein>
    <recommendedName>
        <fullName evidence="7">RecF/RecN/SMC family protein</fullName>
    </recommendedName>
</protein>
<dbReference type="AlphaFoldDB" id="A0AA51RU97"/>
<gene>
    <name evidence="5" type="ORF">Q9312_02385</name>
</gene>
<evidence type="ECO:0000313" key="6">
    <source>
        <dbReference type="Proteomes" id="UP001239782"/>
    </source>
</evidence>
<evidence type="ECO:0008006" key="7">
    <source>
        <dbReference type="Google" id="ProtNLM"/>
    </source>
</evidence>
<organism evidence="5 6">
    <name type="scientific">Pleionea litopenaei</name>
    <dbReference type="NCBI Taxonomy" id="3070815"/>
    <lineage>
        <taxon>Bacteria</taxon>
        <taxon>Pseudomonadati</taxon>
        <taxon>Pseudomonadota</taxon>
        <taxon>Gammaproteobacteria</taxon>
        <taxon>Oceanospirillales</taxon>
        <taxon>Pleioneaceae</taxon>
        <taxon>Pleionea</taxon>
    </lineage>
</organism>
<evidence type="ECO:0000259" key="4">
    <source>
        <dbReference type="Pfam" id="PF06470"/>
    </source>
</evidence>
<feature type="domain" description="RecF/RecN/SMC N-terminal" evidence="3">
    <location>
        <begin position="238"/>
        <end position="659"/>
    </location>
</feature>
<dbReference type="GO" id="GO:0005524">
    <property type="term" value="F:ATP binding"/>
    <property type="evidence" value="ECO:0007669"/>
    <property type="project" value="InterPro"/>
</dbReference>
<keyword evidence="6" id="KW-1185">Reference proteome</keyword>
<dbReference type="EMBL" id="CP133548">
    <property type="protein sequence ID" value="WMS87783.1"/>
    <property type="molecule type" value="Genomic_DNA"/>
</dbReference>
<proteinExistence type="predicted"/>
<accession>A0AA51RU97</accession>
<dbReference type="GO" id="GO:0005694">
    <property type="term" value="C:chromosome"/>
    <property type="evidence" value="ECO:0007669"/>
    <property type="project" value="InterPro"/>
</dbReference>
<dbReference type="GO" id="GO:0051276">
    <property type="term" value="P:chromosome organization"/>
    <property type="evidence" value="ECO:0007669"/>
    <property type="project" value="InterPro"/>
</dbReference>
<dbReference type="PANTHER" id="PTHR18937">
    <property type="entry name" value="STRUCTURAL MAINTENANCE OF CHROMOSOMES SMC FAMILY MEMBER"/>
    <property type="match status" value="1"/>
</dbReference>
<dbReference type="InterPro" id="IPR027417">
    <property type="entry name" value="P-loop_NTPase"/>
</dbReference>
<evidence type="ECO:0000259" key="3">
    <source>
        <dbReference type="Pfam" id="PF02463"/>
    </source>
</evidence>
<dbReference type="InterPro" id="IPR036277">
    <property type="entry name" value="SMC_hinge_sf"/>
</dbReference>
<dbReference type="InterPro" id="IPR003395">
    <property type="entry name" value="RecF/RecN/SMC_N"/>
</dbReference>
<feature type="coiled-coil region" evidence="2">
    <location>
        <begin position="493"/>
        <end position="520"/>
    </location>
</feature>